<keyword evidence="5 6" id="KW-0472">Membrane</keyword>
<comment type="caution">
    <text evidence="8">The sequence shown here is derived from an EMBL/GenBank/DDBJ whole genome shotgun (WGS) entry which is preliminary data.</text>
</comment>
<dbReference type="PANTHER" id="PTHR12297:SF3">
    <property type="entry name" value="HIG1 DOMAIN FAMILY MEMBER 1A"/>
    <property type="match status" value="1"/>
</dbReference>
<evidence type="ECO:0000259" key="7">
    <source>
        <dbReference type="PROSITE" id="PS51503"/>
    </source>
</evidence>
<evidence type="ECO:0000256" key="2">
    <source>
        <dbReference type="ARBA" id="ARBA00022692"/>
    </source>
</evidence>
<dbReference type="OrthoDB" id="10003563at2759"/>
<dbReference type="InterPro" id="IPR050355">
    <property type="entry name" value="RCF1"/>
</dbReference>
<dbReference type="EMBL" id="VSRR010002079">
    <property type="protein sequence ID" value="MPC29477.1"/>
    <property type="molecule type" value="Genomic_DNA"/>
</dbReference>
<evidence type="ECO:0000313" key="9">
    <source>
        <dbReference type="Proteomes" id="UP000324222"/>
    </source>
</evidence>
<name>A0A5B7E805_PORTR</name>
<evidence type="ECO:0000256" key="4">
    <source>
        <dbReference type="ARBA" id="ARBA00023128"/>
    </source>
</evidence>
<evidence type="ECO:0000256" key="1">
    <source>
        <dbReference type="ARBA" id="ARBA00004325"/>
    </source>
</evidence>
<keyword evidence="2 6" id="KW-0812">Transmembrane</keyword>
<evidence type="ECO:0000256" key="3">
    <source>
        <dbReference type="ARBA" id="ARBA00022989"/>
    </source>
</evidence>
<dbReference type="AlphaFoldDB" id="A0A5B7E805"/>
<dbReference type="PANTHER" id="PTHR12297">
    <property type="entry name" value="HYPOXIA-INDUCBILE GENE 1 HIG1 -RELATED"/>
    <property type="match status" value="1"/>
</dbReference>
<accession>A0A5B7E805</accession>
<evidence type="ECO:0000256" key="6">
    <source>
        <dbReference type="SAM" id="Phobius"/>
    </source>
</evidence>
<proteinExistence type="predicted"/>
<sequence>MSDKYYSHGESHSDRLARKAKDAPFMVVGLAGLMGLVGYGIYGFKNRKVKMSVYLIHFRVMAQGFVVMCLTAGVGYNIYQQRIHPWLYPPSIEEKKE</sequence>
<dbReference type="PROSITE" id="PS51503">
    <property type="entry name" value="HIG1"/>
    <property type="match status" value="1"/>
</dbReference>
<protein>
    <submittedName>
        <fullName evidence="8">HIG1 domain family member 1A, mitochondrial</fullName>
    </submittedName>
</protein>
<comment type="subcellular location">
    <subcellularLocation>
        <location evidence="1">Mitochondrion membrane</location>
    </subcellularLocation>
</comment>
<gene>
    <name evidence="8" type="primary">HIGD1A</name>
    <name evidence="8" type="ORF">E2C01_022711</name>
</gene>
<feature type="transmembrane region" description="Helical" evidence="6">
    <location>
        <begin position="56"/>
        <end position="79"/>
    </location>
</feature>
<evidence type="ECO:0000313" key="8">
    <source>
        <dbReference type="EMBL" id="MPC29477.1"/>
    </source>
</evidence>
<dbReference type="Pfam" id="PF04588">
    <property type="entry name" value="HIG_1_N"/>
    <property type="match status" value="1"/>
</dbReference>
<feature type="domain" description="HIG1" evidence="7">
    <location>
        <begin position="1"/>
        <end position="88"/>
    </location>
</feature>
<dbReference type="Proteomes" id="UP000324222">
    <property type="component" value="Unassembled WGS sequence"/>
</dbReference>
<keyword evidence="4" id="KW-0496">Mitochondrion</keyword>
<keyword evidence="3 6" id="KW-1133">Transmembrane helix</keyword>
<reference evidence="8 9" key="1">
    <citation type="submission" date="2019-05" db="EMBL/GenBank/DDBJ databases">
        <title>Another draft genome of Portunus trituberculatus and its Hox gene families provides insights of decapod evolution.</title>
        <authorList>
            <person name="Jeong J.-H."/>
            <person name="Song I."/>
            <person name="Kim S."/>
            <person name="Choi T."/>
            <person name="Kim D."/>
            <person name="Ryu S."/>
            <person name="Kim W."/>
        </authorList>
    </citation>
    <scope>NUCLEOTIDE SEQUENCE [LARGE SCALE GENOMIC DNA]</scope>
    <source>
        <tissue evidence="8">Muscle</tissue>
    </source>
</reference>
<dbReference type="GO" id="GO:0031966">
    <property type="term" value="C:mitochondrial membrane"/>
    <property type="evidence" value="ECO:0007669"/>
    <property type="project" value="UniProtKB-SubCell"/>
</dbReference>
<keyword evidence="9" id="KW-1185">Reference proteome</keyword>
<dbReference type="InterPro" id="IPR007667">
    <property type="entry name" value="Hypoxia_induced_domain"/>
</dbReference>
<dbReference type="Gene3D" id="6.10.140.1320">
    <property type="match status" value="1"/>
</dbReference>
<organism evidence="8 9">
    <name type="scientific">Portunus trituberculatus</name>
    <name type="common">Swimming crab</name>
    <name type="synonym">Neptunus trituberculatus</name>
    <dbReference type="NCBI Taxonomy" id="210409"/>
    <lineage>
        <taxon>Eukaryota</taxon>
        <taxon>Metazoa</taxon>
        <taxon>Ecdysozoa</taxon>
        <taxon>Arthropoda</taxon>
        <taxon>Crustacea</taxon>
        <taxon>Multicrustacea</taxon>
        <taxon>Malacostraca</taxon>
        <taxon>Eumalacostraca</taxon>
        <taxon>Eucarida</taxon>
        <taxon>Decapoda</taxon>
        <taxon>Pleocyemata</taxon>
        <taxon>Brachyura</taxon>
        <taxon>Eubrachyura</taxon>
        <taxon>Portunoidea</taxon>
        <taxon>Portunidae</taxon>
        <taxon>Portuninae</taxon>
        <taxon>Portunus</taxon>
    </lineage>
</organism>
<feature type="transmembrane region" description="Helical" evidence="6">
    <location>
        <begin position="23"/>
        <end position="44"/>
    </location>
</feature>
<dbReference type="GO" id="GO:0097250">
    <property type="term" value="P:mitochondrial respirasome assembly"/>
    <property type="evidence" value="ECO:0007669"/>
    <property type="project" value="TreeGrafter"/>
</dbReference>
<evidence type="ECO:0000256" key="5">
    <source>
        <dbReference type="ARBA" id="ARBA00023136"/>
    </source>
</evidence>